<evidence type="ECO:0000256" key="4">
    <source>
        <dbReference type="PROSITE-ProRule" id="PRU00409"/>
    </source>
</evidence>
<name>A0A2S5G7L4_9BACL</name>
<evidence type="ECO:0000256" key="2">
    <source>
        <dbReference type="ARBA" id="ARBA00022741"/>
    </source>
</evidence>
<dbReference type="InterPro" id="IPR040570">
    <property type="entry name" value="LAL_C2"/>
</dbReference>
<dbReference type="PANTHER" id="PTHR43585">
    <property type="entry name" value="FUMIPYRROLE BIOSYNTHESIS PROTEIN C"/>
    <property type="match status" value="1"/>
</dbReference>
<dbReference type="PROSITE" id="PS50975">
    <property type="entry name" value="ATP_GRASP"/>
    <property type="match status" value="1"/>
</dbReference>
<dbReference type="SUPFAM" id="SSF56059">
    <property type="entry name" value="Glutathione synthetase ATP-binding domain-like"/>
    <property type="match status" value="1"/>
</dbReference>
<dbReference type="Pfam" id="PF18130">
    <property type="entry name" value="ATPgrasp_N"/>
    <property type="match status" value="1"/>
</dbReference>
<keyword evidence="1" id="KW-0436">Ligase</keyword>
<gene>
    <name evidence="6" type="ORF">C4B60_18720</name>
</gene>
<evidence type="ECO:0000256" key="3">
    <source>
        <dbReference type="ARBA" id="ARBA00022840"/>
    </source>
</evidence>
<evidence type="ECO:0000313" key="7">
    <source>
        <dbReference type="Proteomes" id="UP000239047"/>
    </source>
</evidence>
<dbReference type="Gene3D" id="3.30.470.20">
    <property type="entry name" value="ATP-grasp fold, B domain"/>
    <property type="match status" value="1"/>
</dbReference>
<sequence>MRTIVFIDSNKSGSSREAIKAAAKLGFYTVLFTPRMRFIENRTDFPDIHQMIYIDIADYQALKNNIKKLGNEGKKIEAIVSFIDPYVHIAAKLGCELGISSFSSKPYEIMENKWLTREHLQGLPVSPDFKTFHQSDSLEWYLSHHKEQFPLIVKSAVSTGSKDVLLVKNKTQLAKAINTLLSKGNNEVLMEEYLEGPQYLIETCIYNGELYIVAVIQQEITFIKRFIVTGYCILANLDPEFLYGIYQTVSSIINTFQLQNGSCHLELRLVNGSWKLIEINPRISGGAMNRMIEIAYGINLAEETIKIALGKKPNLEKKHRKFVYTHYLTSDETGTVIKVTDTKSFSTMPGIQEVFIKLKKGMVVHPPLSMGDRYGYIIAASDSKNEAIRLAKEAAKEITFYIEPI</sequence>
<evidence type="ECO:0000256" key="1">
    <source>
        <dbReference type="ARBA" id="ARBA00022598"/>
    </source>
</evidence>
<dbReference type="GO" id="GO:0005524">
    <property type="term" value="F:ATP binding"/>
    <property type="evidence" value="ECO:0007669"/>
    <property type="project" value="UniProtKB-UniRule"/>
</dbReference>
<dbReference type="AlphaFoldDB" id="A0A2S5G7L4"/>
<keyword evidence="2 4" id="KW-0547">Nucleotide-binding</keyword>
<dbReference type="PANTHER" id="PTHR43585:SF2">
    <property type="entry name" value="ATP-GRASP ENZYME FSQD"/>
    <property type="match status" value="1"/>
</dbReference>
<keyword evidence="7" id="KW-1185">Reference proteome</keyword>
<feature type="domain" description="ATP-grasp" evidence="5">
    <location>
        <begin position="115"/>
        <end position="309"/>
    </location>
</feature>
<dbReference type="InterPro" id="IPR041472">
    <property type="entry name" value="BL00235/CARNS1_N"/>
</dbReference>
<dbReference type="Gene3D" id="3.40.50.20">
    <property type="match status" value="1"/>
</dbReference>
<dbReference type="Proteomes" id="UP000239047">
    <property type="component" value="Unassembled WGS sequence"/>
</dbReference>
<dbReference type="Pfam" id="PF18603">
    <property type="entry name" value="LAL_C2"/>
    <property type="match status" value="1"/>
</dbReference>
<accession>A0A2S5G7L4</accession>
<protein>
    <submittedName>
        <fullName evidence="6">Biotin carboxylase</fullName>
    </submittedName>
</protein>
<dbReference type="GO" id="GO:0046872">
    <property type="term" value="F:metal ion binding"/>
    <property type="evidence" value="ECO:0007669"/>
    <property type="project" value="InterPro"/>
</dbReference>
<evidence type="ECO:0000259" key="5">
    <source>
        <dbReference type="PROSITE" id="PS50975"/>
    </source>
</evidence>
<dbReference type="GO" id="GO:0016874">
    <property type="term" value="F:ligase activity"/>
    <property type="evidence" value="ECO:0007669"/>
    <property type="project" value="UniProtKB-KW"/>
</dbReference>
<keyword evidence="3 4" id="KW-0067">ATP-binding</keyword>
<reference evidence="6 7" key="1">
    <citation type="submission" date="2018-02" db="EMBL/GenBank/DDBJ databases">
        <title>Jeotgalibacillus proteolyticum sp. nov. a protease producing bacterium isolated from ocean sediments of Laizhou Bay.</title>
        <authorList>
            <person name="Li Y."/>
        </authorList>
    </citation>
    <scope>NUCLEOTIDE SEQUENCE [LARGE SCALE GENOMIC DNA]</scope>
    <source>
        <strain evidence="6 7">22-7</strain>
    </source>
</reference>
<dbReference type="RefSeq" id="WP_104059562.1">
    <property type="nucleotide sequence ID" value="NZ_PREZ01000008.1"/>
</dbReference>
<dbReference type="OrthoDB" id="9803907at2"/>
<comment type="caution">
    <text evidence="6">The sequence shown here is derived from an EMBL/GenBank/DDBJ whole genome shotgun (WGS) entry which is preliminary data.</text>
</comment>
<dbReference type="Pfam" id="PF13535">
    <property type="entry name" value="ATP-grasp_4"/>
    <property type="match status" value="1"/>
</dbReference>
<dbReference type="InterPro" id="IPR052032">
    <property type="entry name" value="ATP-dep_AA_Ligase"/>
</dbReference>
<proteinExistence type="predicted"/>
<dbReference type="EMBL" id="PREZ01000008">
    <property type="protein sequence ID" value="PPA68945.1"/>
    <property type="molecule type" value="Genomic_DNA"/>
</dbReference>
<dbReference type="InterPro" id="IPR011761">
    <property type="entry name" value="ATP-grasp"/>
</dbReference>
<evidence type="ECO:0000313" key="6">
    <source>
        <dbReference type="EMBL" id="PPA68945.1"/>
    </source>
</evidence>
<organism evidence="6 7">
    <name type="scientific">Jeotgalibacillus proteolyticus</name>
    <dbReference type="NCBI Taxonomy" id="2082395"/>
    <lineage>
        <taxon>Bacteria</taxon>
        <taxon>Bacillati</taxon>
        <taxon>Bacillota</taxon>
        <taxon>Bacilli</taxon>
        <taxon>Bacillales</taxon>
        <taxon>Caryophanaceae</taxon>
        <taxon>Jeotgalibacillus</taxon>
    </lineage>
</organism>